<dbReference type="KEGG" id="pbap:Pla133_46620"/>
<evidence type="ECO:0000259" key="1">
    <source>
        <dbReference type="Pfam" id="PF03358"/>
    </source>
</evidence>
<dbReference type="Gene3D" id="3.40.50.360">
    <property type="match status" value="1"/>
</dbReference>
<organism evidence="2 3">
    <name type="scientific">Engelhardtia mirabilis</name>
    <dbReference type="NCBI Taxonomy" id="2528011"/>
    <lineage>
        <taxon>Bacteria</taxon>
        <taxon>Pseudomonadati</taxon>
        <taxon>Planctomycetota</taxon>
        <taxon>Planctomycetia</taxon>
        <taxon>Planctomycetia incertae sedis</taxon>
        <taxon>Engelhardtia</taxon>
    </lineage>
</organism>
<dbReference type="InterPro" id="IPR005025">
    <property type="entry name" value="FMN_Rdtase-like_dom"/>
</dbReference>
<dbReference type="GO" id="GO:0010181">
    <property type="term" value="F:FMN binding"/>
    <property type="evidence" value="ECO:0007669"/>
    <property type="project" value="TreeGrafter"/>
</dbReference>
<dbReference type="InterPro" id="IPR050712">
    <property type="entry name" value="NAD(P)H-dep_reductase"/>
</dbReference>
<keyword evidence="2" id="KW-0560">Oxidoreductase</keyword>
<gene>
    <name evidence="2" type="primary">azr</name>
    <name evidence="2" type="ORF">Pla133_46620</name>
</gene>
<dbReference type="Pfam" id="PF03358">
    <property type="entry name" value="FMN_red"/>
    <property type="match status" value="1"/>
</dbReference>
<dbReference type="SUPFAM" id="SSF52218">
    <property type="entry name" value="Flavoproteins"/>
    <property type="match status" value="1"/>
</dbReference>
<dbReference type="EMBL" id="CP036287">
    <property type="protein sequence ID" value="QDU69542.1"/>
    <property type="molecule type" value="Genomic_DNA"/>
</dbReference>
<proteinExistence type="predicted"/>
<dbReference type="InterPro" id="IPR029039">
    <property type="entry name" value="Flavoprotein-like_sf"/>
</dbReference>
<dbReference type="EC" id="1.7.-.-" evidence="2"/>
<protein>
    <submittedName>
        <fullName evidence="2">FMN-dependent NADPH-azoreductase</fullName>
        <ecNumber evidence="2">1.7.-.-</ecNumber>
    </submittedName>
</protein>
<dbReference type="PANTHER" id="PTHR30543:SF21">
    <property type="entry name" value="NAD(P)H-DEPENDENT FMN REDUCTASE LOT6"/>
    <property type="match status" value="1"/>
</dbReference>
<accession>A0A518BRD0</accession>
<evidence type="ECO:0000313" key="3">
    <source>
        <dbReference type="Proteomes" id="UP000316921"/>
    </source>
</evidence>
<reference evidence="2 3" key="1">
    <citation type="submission" date="2019-02" db="EMBL/GenBank/DDBJ databases">
        <title>Deep-cultivation of Planctomycetes and their phenomic and genomic characterization uncovers novel biology.</title>
        <authorList>
            <person name="Wiegand S."/>
            <person name="Jogler M."/>
            <person name="Boedeker C."/>
            <person name="Pinto D."/>
            <person name="Vollmers J."/>
            <person name="Rivas-Marin E."/>
            <person name="Kohn T."/>
            <person name="Peeters S.H."/>
            <person name="Heuer A."/>
            <person name="Rast P."/>
            <person name="Oberbeckmann S."/>
            <person name="Bunk B."/>
            <person name="Jeske O."/>
            <person name="Meyerdierks A."/>
            <person name="Storesund J.E."/>
            <person name="Kallscheuer N."/>
            <person name="Luecker S."/>
            <person name="Lage O.M."/>
            <person name="Pohl T."/>
            <person name="Merkel B.J."/>
            <person name="Hornburger P."/>
            <person name="Mueller R.-W."/>
            <person name="Bruemmer F."/>
            <person name="Labrenz M."/>
            <person name="Spormann A.M."/>
            <person name="Op den Camp H."/>
            <person name="Overmann J."/>
            <person name="Amann R."/>
            <person name="Jetten M.S.M."/>
            <person name="Mascher T."/>
            <person name="Medema M.H."/>
            <person name="Devos D.P."/>
            <person name="Kaster A.-K."/>
            <person name="Ovreas L."/>
            <person name="Rohde M."/>
            <person name="Galperin M.Y."/>
            <person name="Jogler C."/>
        </authorList>
    </citation>
    <scope>NUCLEOTIDE SEQUENCE [LARGE SCALE GENOMIC DNA]</scope>
    <source>
        <strain evidence="2 3">Pla133</strain>
    </source>
</reference>
<dbReference type="PANTHER" id="PTHR30543">
    <property type="entry name" value="CHROMATE REDUCTASE"/>
    <property type="match status" value="1"/>
</dbReference>
<sequence>MTVRILAFSGSLRAASLNHRLVEAAAASARAAGAEVTVASLRDFEIPLYDGDDEDAEGMPEGARRFKALMAQSDGFLIASPEYNGGYSGALKNVIDWASRTESAGEAPLVAFRGKTAGLLAASPGRLGGVRGLAQLNTILSGLGVLVLPEMRAFPAAHEIFAEDGSLERDGDQAAVDGLARRLVATCSSLAAG</sequence>
<dbReference type="Proteomes" id="UP000316921">
    <property type="component" value="Chromosome"/>
</dbReference>
<keyword evidence="3" id="KW-1185">Reference proteome</keyword>
<dbReference type="RefSeq" id="WP_145069526.1">
    <property type="nucleotide sequence ID" value="NZ_CP036287.1"/>
</dbReference>
<evidence type="ECO:0000313" key="2">
    <source>
        <dbReference type="EMBL" id="QDU69542.1"/>
    </source>
</evidence>
<name>A0A518BRD0_9BACT</name>
<dbReference type="GO" id="GO:0016491">
    <property type="term" value="F:oxidoreductase activity"/>
    <property type="evidence" value="ECO:0007669"/>
    <property type="project" value="UniProtKB-KW"/>
</dbReference>
<feature type="domain" description="NADPH-dependent FMN reductase-like" evidence="1">
    <location>
        <begin position="4"/>
        <end position="157"/>
    </location>
</feature>
<dbReference type="GO" id="GO:0005829">
    <property type="term" value="C:cytosol"/>
    <property type="evidence" value="ECO:0007669"/>
    <property type="project" value="TreeGrafter"/>
</dbReference>
<dbReference type="AlphaFoldDB" id="A0A518BRD0"/>